<sequence>MFDVVFLYFTYQANLNLHEQLTQIVLFGLLACAASCTRSQIPACFPTRHNYKLPRCTGLAGGFIMFCSTSVSQLVVVSVTLLFGSTNAFVSPAIWSRIQSSLRLHGQRVEAEQPPVLGSVASTSPFRRALTFGERMTALRATAPMSFGDFGGQQNGDELSFAEVREQLGALESRLAGAMEFGRYDEAKQLVNEITTMKDFLEKQLNGRQVGSDGVPNGKGSSRASRNPFFDAFGLGGASPMAATMMAPVQPSSSAPQPRRSSRPGLGAFGSVVGSRRRPSGSASKSSGGLVNGPREGWVGKGKSGDLPMEAVRKRHSDITAYGIRVEVFCFFQPGASRPQDNLYQFQCNVRLTNTNPGDVQLLSRELKIFKADGSPPEYGPASQQLESQPVVGPGSVYMYMSEFGITCVPEDRKYLGRIEGHFNVAVKDENAVVKVPIAPFWLELPGDTLAGELEKRGFRIWYTHLELGSSAHAGIKKGIRALEKGIMKGSTT</sequence>
<name>W7TRF5_9STRA</name>
<dbReference type="InterPro" id="IPR050718">
    <property type="entry name" value="ApaG-like"/>
</dbReference>
<evidence type="ECO:0000313" key="3">
    <source>
        <dbReference type="EMBL" id="EWM28767.1"/>
    </source>
</evidence>
<feature type="compositionally biased region" description="Low complexity" evidence="1">
    <location>
        <begin position="248"/>
        <end position="259"/>
    </location>
</feature>
<dbReference type="Proteomes" id="UP000019335">
    <property type="component" value="Chromosome 4"/>
</dbReference>
<dbReference type="SUPFAM" id="SSF110069">
    <property type="entry name" value="ApaG-like"/>
    <property type="match status" value="1"/>
</dbReference>
<feature type="region of interest" description="Disordered" evidence="1">
    <location>
        <begin position="248"/>
        <end position="306"/>
    </location>
</feature>
<keyword evidence="4" id="KW-1185">Reference proteome</keyword>
<dbReference type="Pfam" id="PF04379">
    <property type="entry name" value="DUF525"/>
    <property type="match status" value="1"/>
</dbReference>
<feature type="compositionally biased region" description="Low complexity" evidence="1">
    <location>
        <begin position="270"/>
        <end position="289"/>
    </location>
</feature>
<dbReference type="AlphaFoldDB" id="W7TRF5"/>
<organism evidence="3 4">
    <name type="scientific">Nannochloropsis gaditana</name>
    <dbReference type="NCBI Taxonomy" id="72520"/>
    <lineage>
        <taxon>Eukaryota</taxon>
        <taxon>Sar</taxon>
        <taxon>Stramenopiles</taxon>
        <taxon>Ochrophyta</taxon>
        <taxon>Eustigmatophyceae</taxon>
        <taxon>Eustigmatales</taxon>
        <taxon>Monodopsidaceae</taxon>
        <taxon>Nannochloropsis</taxon>
    </lineage>
</organism>
<evidence type="ECO:0000313" key="4">
    <source>
        <dbReference type="Proteomes" id="UP000019335"/>
    </source>
</evidence>
<feature type="region of interest" description="Disordered" evidence="1">
    <location>
        <begin position="205"/>
        <end position="226"/>
    </location>
</feature>
<evidence type="ECO:0000259" key="2">
    <source>
        <dbReference type="PROSITE" id="PS51087"/>
    </source>
</evidence>
<evidence type="ECO:0000256" key="1">
    <source>
        <dbReference type="SAM" id="MobiDB-lite"/>
    </source>
</evidence>
<dbReference type="InterPro" id="IPR036767">
    <property type="entry name" value="ApaG_sf"/>
</dbReference>
<protein>
    <submittedName>
        <fullName evidence="3">ApaG domain protein</fullName>
    </submittedName>
</protein>
<dbReference type="InterPro" id="IPR007474">
    <property type="entry name" value="ApaG_domain"/>
</dbReference>
<proteinExistence type="predicted"/>
<accession>W7TRF5</accession>
<dbReference type="Gene3D" id="2.60.40.1470">
    <property type="entry name" value="ApaG domain"/>
    <property type="match status" value="1"/>
</dbReference>
<feature type="domain" description="ApaG" evidence="2">
    <location>
        <begin position="318"/>
        <end position="450"/>
    </location>
</feature>
<dbReference type="PROSITE" id="PS51087">
    <property type="entry name" value="APAG"/>
    <property type="match status" value="1"/>
</dbReference>
<dbReference type="PANTHER" id="PTHR47191:SF2">
    <property type="entry name" value="OS05G0170800 PROTEIN"/>
    <property type="match status" value="1"/>
</dbReference>
<dbReference type="EMBL" id="AZIL01000274">
    <property type="protein sequence ID" value="EWM28767.1"/>
    <property type="molecule type" value="Genomic_DNA"/>
</dbReference>
<comment type="caution">
    <text evidence="3">The sequence shown here is derived from an EMBL/GenBank/DDBJ whole genome shotgun (WGS) entry which is preliminary data.</text>
</comment>
<dbReference type="PANTHER" id="PTHR47191">
    <property type="entry name" value="OS05G0170800 PROTEIN"/>
    <property type="match status" value="1"/>
</dbReference>
<reference evidence="3 4" key="1">
    <citation type="journal article" date="2014" name="Mol. Plant">
        <title>Chromosome Scale Genome Assembly and Transcriptome Profiling of Nannochloropsis gaditana in Nitrogen Depletion.</title>
        <authorList>
            <person name="Corteggiani Carpinelli E."/>
            <person name="Telatin A."/>
            <person name="Vitulo N."/>
            <person name="Forcato C."/>
            <person name="D'Angelo M."/>
            <person name="Schiavon R."/>
            <person name="Vezzi A."/>
            <person name="Giacometti G.M."/>
            <person name="Morosinotto T."/>
            <person name="Valle G."/>
        </authorList>
    </citation>
    <scope>NUCLEOTIDE SEQUENCE [LARGE SCALE GENOMIC DNA]</scope>
    <source>
        <strain evidence="3 4">B-31</strain>
    </source>
</reference>
<dbReference type="OrthoDB" id="10316359at2759"/>
<gene>
    <name evidence="3" type="ORF">Naga_100002g97</name>
</gene>